<reference evidence="1 2" key="1">
    <citation type="submission" date="2018-06" db="EMBL/GenBank/DDBJ databases">
        <authorList>
            <consortium name="Pathogen Informatics"/>
            <person name="Doyle S."/>
        </authorList>
    </citation>
    <scope>NUCLEOTIDE SEQUENCE [LARGE SCALE GENOMIC DNA]</scope>
    <source>
        <strain evidence="1 2">NCTC13063</strain>
    </source>
</reference>
<sequence length="172" mass="19488">MRKTYLYLFLLSFIVMAVSCGKRSKTVQELQQEYIAQPVDSFTGTDTAEVAALAKEFVYKLNQKDIRSAVGMLSFLDGDTIVPLPADLMRRQANALKNIQGVRYTIDRMVFNEEKDNIVKVDVVLFDKKPGDTRPNTISLYLKPIRRNGRWYLTTPDNITDTSGKGGTQIEN</sequence>
<organism evidence="1 2">
    <name type="scientific">Segatella buccae</name>
    <dbReference type="NCBI Taxonomy" id="28126"/>
    <lineage>
        <taxon>Bacteria</taxon>
        <taxon>Pseudomonadati</taxon>
        <taxon>Bacteroidota</taxon>
        <taxon>Bacteroidia</taxon>
        <taxon>Bacteroidales</taxon>
        <taxon>Prevotellaceae</taxon>
        <taxon>Segatella</taxon>
    </lineage>
</organism>
<protein>
    <submittedName>
        <fullName evidence="1">Uncharacterized protein</fullName>
    </submittedName>
</protein>
<dbReference type="Proteomes" id="UP000255283">
    <property type="component" value="Unassembled WGS sequence"/>
</dbReference>
<dbReference type="RefSeq" id="WP_007411203.1">
    <property type="nucleotide sequence ID" value="NZ_DAWBTJ010000089.1"/>
</dbReference>
<gene>
    <name evidence="1" type="ORF">NCTC13063_01095</name>
</gene>
<dbReference type="AlphaFoldDB" id="A0AAQ1UIQ0"/>
<dbReference type="PROSITE" id="PS51257">
    <property type="entry name" value="PROKAR_LIPOPROTEIN"/>
    <property type="match status" value="1"/>
</dbReference>
<evidence type="ECO:0000313" key="2">
    <source>
        <dbReference type="Proteomes" id="UP000255283"/>
    </source>
</evidence>
<proteinExistence type="predicted"/>
<evidence type="ECO:0000313" key="1">
    <source>
        <dbReference type="EMBL" id="SUB79824.1"/>
    </source>
</evidence>
<dbReference type="EMBL" id="UGTJ01000001">
    <property type="protein sequence ID" value="SUB79824.1"/>
    <property type="molecule type" value="Genomic_DNA"/>
</dbReference>
<comment type="caution">
    <text evidence="1">The sequence shown here is derived from an EMBL/GenBank/DDBJ whole genome shotgun (WGS) entry which is preliminary data.</text>
</comment>
<accession>A0AAQ1UIQ0</accession>
<name>A0AAQ1UIQ0_9BACT</name>